<dbReference type="Proteomes" id="UP000076874">
    <property type="component" value="Unassembled WGS sequence"/>
</dbReference>
<proteinExistence type="predicted"/>
<dbReference type="OrthoDB" id="15893at2759"/>
<dbReference type="STRING" id="1081102.A0A167SS32"/>
<feature type="compositionally biased region" description="Low complexity" evidence="1">
    <location>
        <begin position="48"/>
        <end position="62"/>
    </location>
</feature>
<dbReference type="PANTHER" id="PTHR28015:SF1">
    <property type="entry name" value="ATP SYNTHASE ASSEMBLY FACTOR FMC1, MITOCHONDRIAL"/>
    <property type="match status" value="1"/>
</dbReference>
<dbReference type="InterPro" id="IPR039196">
    <property type="entry name" value="Fmc1"/>
</dbReference>
<dbReference type="GO" id="GO:0005759">
    <property type="term" value="C:mitochondrial matrix"/>
    <property type="evidence" value="ECO:0007669"/>
    <property type="project" value="TreeGrafter"/>
</dbReference>
<dbReference type="EMBL" id="AZHD01000010">
    <property type="protein sequence ID" value="OAA59879.1"/>
    <property type="molecule type" value="Genomic_DNA"/>
</dbReference>
<evidence type="ECO:0000313" key="3">
    <source>
        <dbReference type="Proteomes" id="UP000076874"/>
    </source>
</evidence>
<reference evidence="2 3" key="1">
    <citation type="journal article" date="2016" name="Genome Biol. Evol.">
        <title>Divergent and convergent evolution of fungal pathogenicity.</title>
        <authorList>
            <person name="Shang Y."/>
            <person name="Xiao G."/>
            <person name="Zheng P."/>
            <person name="Cen K."/>
            <person name="Zhan S."/>
            <person name="Wang C."/>
        </authorList>
    </citation>
    <scope>NUCLEOTIDE SEQUENCE [LARGE SCALE GENOMIC DNA]</scope>
    <source>
        <strain evidence="2 3">RCEF 264</strain>
    </source>
</reference>
<evidence type="ECO:0000256" key="1">
    <source>
        <dbReference type="SAM" id="MobiDB-lite"/>
    </source>
</evidence>
<sequence length="134" mass="14497">MSSPAHLRALYRAFLRELPPPAPPVRPPRSPLQIQLRAALEGRPVPGSPAAASASSDRPPTGSLALAAQYLTYLQAQRTHTTLLERYNPALGIDMDEATRVRLTARRVGMDLPVEVQLEEKGDGGHNGKGDKTK</sequence>
<keyword evidence="3" id="KW-1185">Reference proteome</keyword>
<accession>A0A167SS32</accession>
<evidence type="ECO:0000313" key="2">
    <source>
        <dbReference type="EMBL" id="OAA59879.1"/>
    </source>
</evidence>
<dbReference type="AlphaFoldDB" id="A0A167SS32"/>
<feature type="region of interest" description="Disordered" evidence="1">
    <location>
        <begin position="39"/>
        <end position="62"/>
    </location>
</feature>
<dbReference type="Pfam" id="PF13233">
    <property type="entry name" value="Complex1_LYR_2"/>
    <property type="match status" value="1"/>
</dbReference>
<organism evidence="2 3">
    <name type="scientific">Niveomyces insectorum RCEF 264</name>
    <dbReference type="NCBI Taxonomy" id="1081102"/>
    <lineage>
        <taxon>Eukaryota</taxon>
        <taxon>Fungi</taxon>
        <taxon>Dikarya</taxon>
        <taxon>Ascomycota</taxon>
        <taxon>Pezizomycotina</taxon>
        <taxon>Sordariomycetes</taxon>
        <taxon>Hypocreomycetidae</taxon>
        <taxon>Hypocreales</taxon>
        <taxon>Cordycipitaceae</taxon>
        <taxon>Niveomyces</taxon>
    </lineage>
</organism>
<dbReference type="PANTHER" id="PTHR28015">
    <property type="entry name" value="ATP SYNTHASE ASSEMBLY FACTOR FMC1, MITOCHONDRIAL"/>
    <property type="match status" value="1"/>
</dbReference>
<name>A0A167SS32_9HYPO</name>
<gene>
    <name evidence="2" type="ORF">SPI_06077</name>
</gene>
<comment type="caution">
    <text evidence="2">The sequence shown here is derived from an EMBL/GenBank/DDBJ whole genome shotgun (WGS) entry which is preliminary data.</text>
</comment>
<protein>
    <submittedName>
        <fullName evidence="2">Ras guanyl-nucleotide exchange factor</fullName>
    </submittedName>
</protein>
<dbReference type="GO" id="GO:0033615">
    <property type="term" value="P:mitochondrial proton-transporting ATP synthase complex assembly"/>
    <property type="evidence" value="ECO:0007669"/>
    <property type="project" value="InterPro"/>
</dbReference>